<protein>
    <recommendedName>
        <fullName evidence="4">Bifunctional lysine-specific demethylase and histidyl-hydroxylase</fullName>
        <ecNumber evidence="4">1.14.11.27</ecNumber>
    </recommendedName>
</protein>
<dbReference type="EC" id="1.14.11.27" evidence="4"/>
<evidence type="ECO:0000256" key="5">
    <source>
        <dbReference type="SAM" id="MobiDB-lite"/>
    </source>
</evidence>
<feature type="compositionally biased region" description="Polar residues" evidence="5">
    <location>
        <begin position="26"/>
        <end position="36"/>
    </location>
</feature>
<feature type="domain" description="JmjC" evidence="6">
    <location>
        <begin position="301"/>
        <end position="440"/>
    </location>
</feature>
<gene>
    <name evidence="8" type="primary">LOC106809635</name>
</gene>
<dbReference type="PANTHER" id="PTHR13096:SF8">
    <property type="entry name" value="RIBOSOMAL OXYGENASE 1"/>
    <property type="match status" value="1"/>
</dbReference>
<comment type="function">
    <text evidence="4">Oxygenase that can act as both a histone lysine demethylase and a ribosomal histidine hydroxylase.</text>
</comment>
<keyword evidence="4" id="KW-0223">Dioxygenase</keyword>
<dbReference type="GeneID" id="106809635"/>
<evidence type="ECO:0000256" key="2">
    <source>
        <dbReference type="ARBA" id="ARBA00023004"/>
    </source>
</evidence>
<feature type="compositionally biased region" description="Basic residues" evidence="5">
    <location>
        <begin position="148"/>
        <end position="158"/>
    </location>
</feature>
<dbReference type="Gene3D" id="1.10.10.1500">
    <property type="entry name" value="JmjC domain-containing ribosomal oxygenase (ROX), dimer domain"/>
    <property type="match status" value="1"/>
</dbReference>
<accession>A0ABM1E7W3</accession>
<dbReference type="Proteomes" id="UP000695022">
    <property type="component" value="Unplaced"/>
</dbReference>
<feature type="compositionally biased region" description="Basic residues" evidence="5">
    <location>
        <begin position="44"/>
        <end position="55"/>
    </location>
</feature>
<dbReference type="Gene3D" id="2.60.120.650">
    <property type="entry name" value="Cupin"/>
    <property type="match status" value="1"/>
</dbReference>
<comment type="catalytic activity">
    <reaction evidence="3 4">
        <text>N(6),N(6)-dimethyl-L-lysyl(36)-[histone H3] + 2 2-oxoglutarate + 2 O2 = L-lysyl(36)-[histone H3] + 2 formaldehyde + 2 succinate + 2 CO2</text>
        <dbReference type="Rhea" id="RHEA:42032"/>
        <dbReference type="Rhea" id="RHEA-COMP:9785"/>
        <dbReference type="Rhea" id="RHEA-COMP:9787"/>
        <dbReference type="ChEBI" id="CHEBI:15379"/>
        <dbReference type="ChEBI" id="CHEBI:16526"/>
        <dbReference type="ChEBI" id="CHEBI:16810"/>
        <dbReference type="ChEBI" id="CHEBI:16842"/>
        <dbReference type="ChEBI" id="CHEBI:29969"/>
        <dbReference type="ChEBI" id="CHEBI:30031"/>
        <dbReference type="ChEBI" id="CHEBI:61976"/>
        <dbReference type="EC" id="1.14.11.27"/>
    </reaction>
</comment>
<comment type="cofactor">
    <cofactor evidence="4">
        <name>Fe(2+)</name>
        <dbReference type="ChEBI" id="CHEBI:29033"/>
    </cofactor>
    <text evidence="4">Binds 1 Fe(2+) ion per subunit.</text>
</comment>
<keyword evidence="1 4" id="KW-0479">Metal-binding</keyword>
<dbReference type="InterPro" id="IPR003347">
    <property type="entry name" value="JmjC_dom"/>
</dbReference>
<dbReference type="InterPro" id="IPR039994">
    <property type="entry name" value="NO66-like"/>
</dbReference>
<dbReference type="PROSITE" id="PS51184">
    <property type="entry name" value="JMJC"/>
    <property type="match status" value="1"/>
</dbReference>
<comment type="subcellular location">
    <subcellularLocation>
        <location evidence="4">Nucleus</location>
    </subcellularLocation>
</comment>
<sequence>MKVEKKSAFAVFKANQAKELQIVKNNQPERLLSNRSGKVDGKGKVKVAAKKKKNAMKSPHQRPSCLPSEAFMQSPLESLNTGVRMKGFHEKQGDGVQAESNGVPPKMKSASQVEKGPVTPKQGRKKGGSPGNSSKKKVEGKSANGKGSNKKLKRKRTSKGGDVTEMTSNATPNTREGGDESDEDFLELQIDEMEQMEDSQTAASTTFEWLIGPVKPHKFFKELWERKPLLVKRHQPKYYEGWFSTDEMDHILRTENIKYTVNLDVVSYTNGKRETHNPEGRAYAPVVWDYFQNGCSLRMLNPQTYSKNIWRLNSCLTEYFSSFVGMNVYLTPAGTQGFAPHWDDIDAFVMQIEGKKHWRLYNPRSEDEMLPRYSSPNFTQEEIGEPILDVVLEAGDMLYFPRGFIHQADTMEDTHSLHVTLSTCQRNTWGDLLEKLVPQALEAAIAEDSAFRQSLPRDYMNYMGVVSSEKDSKERKDFLAKVQDLMGRLFKHASVDGAADQTAKSVIHDSLPPVISDCTYQL</sequence>
<keyword evidence="4" id="KW-0560">Oxidoreductase</keyword>
<evidence type="ECO:0000256" key="1">
    <source>
        <dbReference type="ARBA" id="ARBA00022723"/>
    </source>
</evidence>
<feature type="region of interest" description="Disordered" evidence="5">
    <location>
        <begin position="26"/>
        <end position="181"/>
    </location>
</feature>
<evidence type="ECO:0000313" key="8">
    <source>
        <dbReference type="RefSeq" id="XP_014668284.1"/>
    </source>
</evidence>
<evidence type="ECO:0000313" key="7">
    <source>
        <dbReference type="Proteomes" id="UP000695022"/>
    </source>
</evidence>
<proteinExistence type="inferred from homology"/>
<evidence type="ECO:0000259" key="6">
    <source>
        <dbReference type="PROSITE" id="PS51184"/>
    </source>
</evidence>
<keyword evidence="4" id="KW-0539">Nucleus</keyword>
<dbReference type="Pfam" id="PF08007">
    <property type="entry name" value="JmjC_2"/>
    <property type="match status" value="1"/>
</dbReference>
<dbReference type="PANTHER" id="PTHR13096">
    <property type="entry name" value="MINA53 MYC INDUCED NUCLEAR ANTIGEN"/>
    <property type="match status" value="1"/>
</dbReference>
<dbReference type="RefSeq" id="XP_014668284.1">
    <property type="nucleotide sequence ID" value="XM_014812798.1"/>
</dbReference>
<reference evidence="8" key="1">
    <citation type="submission" date="2025-08" db="UniProtKB">
        <authorList>
            <consortium name="RefSeq"/>
        </authorList>
    </citation>
    <scope>IDENTIFICATION</scope>
</reference>
<comment type="similarity">
    <text evidence="4">Belongs to the ROX family.</text>
</comment>
<evidence type="ECO:0000256" key="4">
    <source>
        <dbReference type="RuleBase" id="RU366061"/>
    </source>
</evidence>
<organism evidence="7 8">
    <name type="scientific">Priapulus caudatus</name>
    <name type="common">Priapulid worm</name>
    <dbReference type="NCBI Taxonomy" id="37621"/>
    <lineage>
        <taxon>Eukaryota</taxon>
        <taxon>Metazoa</taxon>
        <taxon>Ecdysozoa</taxon>
        <taxon>Scalidophora</taxon>
        <taxon>Priapulida</taxon>
        <taxon>Priapulimorpha</taxon>
        <taxon>Priapulimorphida</taxon>
        <taxon>Priapulidae</taxon>
        <taxon>Priapulus</taxon>
    </lineage>
</organism>
<keyword evidence="4" id="KW-0805">Transcription regulation</keyword>
<keyword evidence="2 4" id="KW-0408">Iron</keyword>
<keyword evidence="4" id="KW-0804">Transcription</keyword>
<keyword evidence="7" id="KW-1185">Reference proteome</keyword>
<dbReference type="SUPFAM" id="SSF51197">
    <property type="entry name" value="Clavaminate synthase-like"/>
    <property type="match status" value="1"/>
</dbReference>
<evidence type="ECO:0000256" key="3">
    <source>
        <dbReference type="ARBA" id="ARBA00047915"/>
    </source>
</evidence>
<feature type="compositionally biased region" description="Polar residues" evidence="5">
    <location>
        <begin position="165"/>
        <end position="174"/>
    </location>
</feature>
<name>A0ABM1E7W3_PRICU</name>